<accession>A0A814JJ71</accession>
<evidence type="ECO:0000313" key="5">
    <source>
        <dbReference type="Proteomes" id="UP000663845"/>
    </source>
</evidence>
<evidence type="ECO:0000313" key="3">
    <source>
        <dbReference type="EMBL" id="CAF3698124.1"/>
    </source>
</evidence>
<dbReference type="EMBL" id="CAJOBB010000654">
    <property type="protein sequence ID" value="CAF3724483.1"/>
    <property type="molecule type" value="Genomic_DNA"/>
</dbReference>
<organism evidence="1 5">
    <name type="scientific">Adineta steineri</name>
    <dbReference type="NCBI Taxonomy" id="433720"/>
    <lineage>
        <taxon>Eukaryota</taxon>
        <taxon>Metazoa</taxon>
        <taxon>Spiralia</taxon>
        <taxon>Gnathifera</taxon>
        <taxon>Rotifera</taxon>
        <taxon>Eurotatoria</taxon>
        <taxon>Bdelloidea</taxon>
        <taxon>Adinetida</taxon>
        <taxon>Adinetidae</taxon>
        <taxon>Adineta</taxon>
    </lineage>
</organism>
<dbReference type="Proteomes" id="UP000663868">
    <property type="component" value="Unassembled WGS sequence"/>
</dbReference>
<evidence type="ECO:0000313" key="2">
    <source>
        <dbReference type="EMBL" id="CAF1148199.1"/>
    </source>
</evidence>
<dbReference type="EMBL" id="CAJNOE010000323">
    <property type="protein sequence ID" value="CAF1148199.1"/>
    <property type="molecule type" value="Genomic_DNA"/>
</dbReference>
<dbReference type="AlphaFoldDB" id="A0A814JJ71"/>
<sequence length="146" mass="17631">MLSTNPSLNIINYELEDISDDENLPIPQLSSMNNNILQQVSHELLTFEPILTSQAKLSQVNLHSRRSNEVQIRRNKKRNIHRHLCRYRNYIVQEFYYQFTLICARHILCQFHINVVHIKYKNQELNHQYSTMLSVDIFSRQHYYRL</sequence>
<comment type="caution">
    <text evidence="1">The sequence shown here is derived from an EMBL/GenBank/DDBJ whole genome shotgun (WGS) entry which is preliminary data.</text>
</comment>
<proteinExistence type="predicted"/>
<dbReference type="Proteomes" id="UP000663844">
    <property type="component" value="Unassembled WGS sequence"/>
</dbReference>
<protein>
    <submittedName>
        <fullName evidence="1">Uncharacterized protein</fullName>
    </submittedName>
</protein>
<dbReference type="Proteomes" id="UP000663845">
    <property type="component" value="Unassembled WGS sequence"/>
</dbReference>
<evidence type="ECO:0000313" key="4">
    <source>
        <dbReference type="EMBL" id="CAF3724483.1"/>
    </source>
</evidence>
<dbReference type="EMBL" id="CAJOAZ010000694">
    <property type="protein sequence ID" value="CAF3698124.1"/>
    <property type="molecule type" value="Genomic_DNA"/>
</dbReference>
<evidence type="ECO:0000313" key="1">
    <source>
        <dbReference type="EMBL" id="CAF1038818.1"/>
    </source>
</evidence>
<gene>
    <name evidence="2" type="ORF">IZO911_LOCUS25620</name>
    <name evidence="1" type="ORF">JYZ213_LOCUS18019</name>
    <name evidence="4" type="ORF">KXQ929_LOCUS12630</name>
    <name evidence="3" type="ORF">OXD698_LOCUS12087</name>
</gene>
<dbReference type="EMBL" id="CAJNOG010000173">
    <property type="protein sequence ID" value="CAF1038818.1"/>
    <property type="molecule type" value="Genomic_DNA"/>
</dbReference>
<name>A0A814JJ71_9BILA</name>
<dbReference type="Proteomes" id="UP000663860">
    <property type="component" value="Unassembled WGS sequence"/>
</dbReference>
<reference evidence="1" key="1">
    <citation type="submission" date="2021-02" db="EMBL/GenBank/DDBJ databases">
        <authorList>
            <person name="Nowell W R."/>
        </authorList>
    </citation>
    <scope>NUCLEOTIDE SEQUENCE</scope>
</reference>